<feature type="domain" description="Cas1p 10 TM acyl transferase" evidence="10">
    <location>
        <begin position="382"/>
        <end position="641"/>
    </location>
</feature>
<dbReference type="GO" id="GO:0016740">
    <property type="term" value="F:transferase activity"/>
    <property type="evidence" value="ECO:0007669"/>
    <property type="project" value="UniProtKB-KW"/>
</dbReference>
<evidence type="ECO:0000256" key="3">
    <source>
        <dbReference type="ARBA" id="ARBA00022679"/>
    </source>
</evidence>
<dbReference type="Pfam" id="PF07779">
    <property type="entry name" value="Cas1_AcylT"/>
    <property type="match status" value="2"/>
</dbReference>
<evidence type="ECO:0000256" key="7">
    <source>
        <dbReference type="ARBA" id="ARBA00023180"/>
    </source>
</evidence>
<evidence type="ECO:0000256" key="5">
    <source>
        <dbReference type="ARBA" id="ARBA00022989"/>
    </source>
</evidence>
<feature type="chain" id="PRO_5040483935" description="Cas1p 10 TM acyl transferase domain-containing protein" evidence="9">
    <location>
        <begin position="25"/>
        <end position="834"/>
    </location>
</feature>
<evidence type="ECO:0000256" key="9">
    <source>
        <dbReference type="SAM" id="SignalP"/>
    </source>
</evidence>
<keyword evidence="7" id="KW-0325">Glycoprotein</keyword>
<dbReference type="PANTHER" id="PTHR13533">
    <property type="entry name" value="N-ACETYLNEURAMINATE 9-O-ACETYLTRANSFERASE"/>
    <property type="match status" value="1"/>
</dbReference>
<keyword evidence="9" id="KW-0732">Signal</keyword>
<feature type="transmembrane region" description="Helical" evidence="8">
    <location>
        <begin position="484"/>
        <end position="507"/>
    </location>
</feature>
<keyword evidence="4 8" id="KW-0812">Transmembrane</keyword>
<evidence type="ECO:0008006" key="14">
    <source>
        <dbReference type="Google" id="ProtNLM"/>
    </source>
</evidence>
<evidence type="ECO:0000256" key="4">
    <source>
        <dbReference type="ARBA" id="ARBA00022692"/>
    </source>
</evidence>
<keyword evidence="13" id="KW-1185">Reference proteome</keyword>
<accession>A0A9P5H0Y4</accession>
<dbReference type="GO" id="GO:0005975">
    <property type="term" value="P:carbohydrate metabolic process"/>
    <property type="evidence" value="ECO:0007669"/>
    <property type="project" value="UniProtKB-ARBA"/>
</dbReference>
<evidence type="ECO:0000313" key="12">
    <source>
        <dbReference type="EMBL" id="KAF7539471.1"/>
    </source>
</evidence>
<dbReference type="Pfam" id="PF24536">
    <property type="entry name" value="NXPE4_C"/>
    <property type="match status" value="1"/>
</dbReference>
<keyword evidence="5 8" id="KW-1133">Transmembrane helix</keyword>
<evidence type="ECO:0000256" key="1">
    <source>
        <dbReference type="ARBA" id="ARBA00004141"/>
    </source>
</evidence>
<dbReference type="AlphaFoldDB" id="A0A9P5H0Y4"/>
<dbReference type="GO" id="GO:0005794">
    <property type="term" value="C:Golgi apparatus"/>
    <property type="evidence" value="ECO:0007669"/>
    <property type="project" value="UniProtKB-ARBA"/>
</dbReference>
<dbReference type="InterPro" id="IPR057106">
    <property type="entry name" value="NXPE4_C"/>
</dbReference>
<comment type="subcellular location">
    <subcellularLocation>
        <location evidence="1">Membrane</location>
        <topology evidence="1">Multi-pass membrane protein</topology>
    </subcellularLocation>
</comment>
<feature type="transmembrane region" description="Helical" evidence="8">
    <location>
        <begin position="619"/>
        <end position="639"/>
    </location>
</feature>
<feature type="domain" description="Cas1p 10 TM acyl transferase" evidence="10">
    <location>
        <begin position="654"/>
        <end position="726"/>
    </location>
</feature>
<name>A0A9P5H0Y4_9HYPO</name>
<dbReference type="PANTHER" id="PTHR13533:SF1">
    <property type="entry name" value="N-ACETYLNEURAMINATE 9-O-ACETYLTRANSFERASE"/>
    <property type="match status" value="1"/>
</dbReference>
<dbReference type="InterPro" id="IPR012419">
    <property type="entry name" value="Cas1_AcylTrans_dom"/>
</dbReference>
<evidence type="ECO:0000256" key="6">
    <source>
        <dbReference type="ARBA" id="ARBA00023136"/>
    </source>
</evidence>
<proteinExistence type="inferred from homology"/>
<evidence type="ECO:0000259" key="11">
    <source>
        <dbReference type="Pfam" id="PF24536"/>
    </source>
</evidence>
<keyword evidence="6 8" id="KW-0472">Membrane</keyword>
<feature type="signal peptide" evidence="9">
    <location>
        <begin position="1"/>
        <end position="24"/>
    </location>
</feature>
<gene>
    <name evidence="12" type="ORF">G7Z17_g12414</name>
</gene>
<evidence type="ECO:0000256" key="8">
    <source>
        <dbReference type="SAM" id="Phobius"/>
    </source>
</evidence>
<evidence type="ECO:0000256" key="2">
    <source>
        <dbReference type="ARBA" id="ARBA00010666"/>
    </source>
</evidence>
<dbReference type="EMBL" id="JAANBB010000557">
    <property type="protein sequence ID" value="KAF7539471.1"/>
    <property type="molecule type" value="Genomic_DNA"/>
</dbReference>
<reference evidence="12" key="1">
    <citation type="submission" date="2020-03" db="EMBL/GenBank/DDBJ databases">
        <title>Draft Genome Sequence of Cylindrodendrum hubeiense.</title>
        <authorList>
            <person name="Buettner E."/>
            <person name="Kellner H."/>
        </authorList>
    </citation>
    <scope>NUCLEOTIDE SEQUENCE</scope>
    <source>
        <strain evidence="12">IHI 201604</strain>
    </source>
</reference>
<comment type="caution">
    <text evidence="12">The sequence shown here is derived from an EMBL/GenBank/DDBJ whole genome shotgun (WGS) entry which is preliminary data.</text>
</comment>
<feature type="transmembrane region" description="Helical" evidence="8">
    <location>
        <begin position="575"/>
        <end position="599"/>
    </location>
</feature>
<evidence type="ECO:0000259" key="10">
    <source>
        <dbReference type="Pfam" id="PF07779"/>
    </source>
</evidence>
<feature type="transmembrane region" description="Helical" evidence="8">
    <location>
        <begin position="785"/>
        <end position="806"/>
    </location>
</feature>
<feature type="transmembrane region" description="Helical" evidence="8">
    <location>
        <begin position="543"/>
        <end position="563"/>
    </location>
</feature>
<evidence type="ECO:0000313" key="13">
    <source>
        <dbReference type="Proteomes" id="UP000722485"/>
    </source>
</evidence>
<feature type="domain" description="NXPE C-terminal" evidence="11">
    <location>
        <begin position="60"/>
        <end position="140"/>
    </location>
</feature>
<comment type="similarity">
    <text evidence="2">Belongs to the PC-esterase family. CASD1 subfamily.</text>
</comment>
<feature type="transmembrane region" description="Helical" evidence="8">
    <location>
        <begin position="380"/>
        <end position="400"/>
    </location>
</feature>
<organism evidence="12 13">
    <name type="scientific">Cylindrodendrum hubeiense</name>
    <dbReference type="NCBI Taxonomy" id="595255"/>
    <lineage>
        <taxon>Eukaryota</taxon>
        <taxon>Fungi</taxon>
        <taxon>Dikarya</taxon>
        <taxon>Ascomycota</taxon>
        <taxon>Pezizomycotina</taxon>
        <taxon>Sordariomycetes</taxon>
        <taxon>Hypocreomycetidae</taxon>
        <taxon>Hypocreales</taxon>
        <taxon>Nectriaceae</taxon>
        <taxon>Cylindrodendrum</taxon>
    </lineage>
</organism>
<sequence>MALTIGRLIPILLAVILLAAVAYRAIVPDDDPYRCRAALETGQWIDHPDANGDRLPFKQWQPDGCLFHKYTSADIRQCMEGRAIVFSGDSTTREVVYGLGRLLDRDEANQNLAAREVSDRDRGVKATYHYHGIPLMYSMNPYLETTSDPKWDPVTEQLKLFREDKENHVSIVDQKGPALIMLGAGAWFAKKDDETTIWTDKYAANLFNVSEILGNRTDFITAPMDPIDGIGNQVFFAPPSPPAYTGNNEEKIKFKAFNRVRMNELQAWLRQTADDLNVSLAWAIPRLALGQNKTFIDPTGTGYHAIEIVAETKANIYLNLRCNAKLDRLNGYPYNRTCCTDYGHGSQVQLTLVALGLLYLVACVVGETFDLIADRSTPRWQLLNMETGSFVMALLMCYYADRTQMMAKGDKLWSLTDFKILCVPWVCIALATLRRSRQSHPKLEAFDSVAGQPLLSREQTDEWKGWMQCVVMVYQWTASERSPALYILVRLLVAAYLFQIGYGHTTFFLTKKDYSFRRVAAVLLRLNLLTCSLTYFMNTEYMFYYFSPLASFWFIVVYITMAVGHRSLNADIQWIFVKICIAVVVVAILIGSPLTRWAFALLRALFKIEWSLKEWEYRVSLDVVIVFIGMLVAVANHTIKDTLTLNLALRYSQSLARCSLEAYVLQFHILLAADSKGVLIIDAFKGDGSLMDRWRSLNFIVPVFICLSSMTAKATDNLIEIILNTEPSPVTTSSIPLSDTLEKDDNDTSDVDGDNGLLFLNNPDSAPLHRSRTSMARYMNDVPSAGALFSSLPGRIFMILLVMWLLNLLSPSLAKPVIPDGHTVNNLPVSMAHA</sequence>
<dbReference type="Proteomes" id="UP000722485">
    <property type="component" value="Unassembled WGS sequence"/>
</dbReference>
<dbReference type="OrthoDB" id="1932925at2759"/>
<protein>
    <recommendedName>
        <fullName evidence="14">Cas1p 10 TM acyl transferase domain-containing protein</fullName>
    </recommendedName>
</protein>
<keyword evidence="3" id="KW-0808">Transferase</keyword>
<dbReference type="GO" id="GO:0016020">
    <property type="term" value="C:membrane"/>
    <property type="evidence" value="ECO:0007669"/>
    <property type="project" value="UniProtKB-SubCell"/>
</dbReference>